<evidence type="ECO:0000256" key="8">
    <source>
        <dbReference type="ARBA" id="ARBA00023180"/>
    </source>
</evidence>
<organism evidence="11 12">
    <name type="scientific">Synaphobranchus kaupii</name>
    <name type="common">Kaup's arrowtooth eel</name>
    <dbReference type="NCBI Taxonomy" id="118154"/>
    <lineage>
        <taxon>Eukaryota</taxon>
        <taxon>Metazoa</taxon>
        <taxon>Chordata</taxon>
        <taxon>Craniata</taxon>
        <taxon>Vertebrata</taxon>
        <taxon>Euteleostomi</taxon>
        <taxon>Actinopterygii</taxon>
        <taxon>Neopterygii</taxon>
        <taxon>Teleostei</taxon>
        <taxon>Anguilliformes</taxon>
        <taxon>Synaphobranchidae</taxon>
        <taxon>Synaphobranchus</taxon>
    </lineage>
</organism>
<keyword evidence="5" id="KW-0677">Repeat</keyword>
<dbReference type="Proteomes" id="UP001152622">
    <property type="component" value="Chromosome 2"/>
</dbReference>
<evidence type="ECO:0000256" key="1">
    <source>
        <dbReference type="ARBA" id="ARBA00004167"/>
    </source>
</evidence>
<feature type="compositionally biased region" description="Basic and acidic residues" evidence="9">
    <location>
        <begin position="60"/>
        <end position="80"/>
    </location>
</feature>
<keyword evidence="6" id="KW-1133">Transmembrane helix</keyword>
<dbReference type="Gene3D" id="3.80.10.10">
    <property type="entry name" value="Ribonuclease Inhibitor"/>
    <property type="match status" value="2"/>
</dbReference>
<dbReference type="OrthoDB" id="8936341at2759"/>
<keyword evidence="8" id="KW-0325">Glycoprotein</keyword>
<dbReference type="InterPro" id="IPR032675">
    <property type="entry name" value="LRR_dom_sf"/>
</dbReference>
<sequence length="434" mass="48430">MGCCYVILLVFAQILRSAELTVGARRIGAFETRAPGDFGVRFDSISRSGRRVSRLPSPVEDPRDEGGHFSGDFDRIGPERPQIRHGFRGIRRRHRLLKRGKSYRHGRFNSDTHGCRGIQSRRCRASADCARCLGLYACDISIGMCKLKASTVVVKSEDQGIEECITFGQHKRDLSHHNLYEVPSNLPNDTKYLDLSYNNISGLNRGDLAGLPHLCFLKFTHNGLRYIAPSAFTTNTEVFPSLRWLSLSRNRFASLGFISQKTHEMKFLESLDLSFNSITLSGERCSWPAHLTELSLNNNNLGNTIFQCLSAHLQRINLSKTGITAITREALSNLLSLRHLYLSFNSIHTLPGDLQAPNLLTLYVEENAITSITQNSLQGLSGLKILKAGGNPFSCSCDSYWFVTAFNKSKLPDWPVHYTCSNPPSFAGNVTGRV</sequence>
<dbReference type="InterPro" id="IPR003591">
    <property type="entry name" value="Leu-rich_rpt_typical-subtyp"/>
</dbReference>
<evidence type="ECO:0000313" key="12">
    <source>
        <dbReference type="Proteomes" id="UP001152622"/>
    </source>
</evidence>
<dbReference type="GO" id="GO:0038023">
    <property type="term" value="F:signaling receptor activity"/>
    <property type="evidence" value="ECO:0007669"/>
    <property type="project" value="TreeGrafter"/>
</dbReference>
<evidence type="ECO:0000256" key="10">
    <source>
        <dbReference type="SAM" id="SignalP"/>
    </source>
</evidence>
<dbReference type="PROSITE" id="PS51450">
    <property type="entry name" value="LRR"/>
    <property type="match status" value="1"/>
</dbReference>
<dbReference type="GO" id="GO:0005886">
    <property type="term" value="C:plasma membrane"/>
    <property type="evidence" value="ECO:0007669"/>
    <property type="project" value="TreeGrafter"/>
</dbReference>
<evidence type="ECO:0000256" key="5">
    <source>
        <dbReference type="ARBA" id="ARBA00022737"/>
    </source>
</evidence>
<gene>
    <name evidence="11" type="ORF">SKAU_G00042970</name>
</gene>
<evidence type="ECO:0000256" key="4">
    <source>
        <dbReference type="ARBA" id="ARBA00022729"/>
    </source>
</evidence>
<dbReference type="PANTHER" id="PTHR24365:SF539">
    <property type="entry name" value="TOLL-LIKE RECEPTOR 1"/>
    <property type="match status" value="1"/>
</dbReference>
<comment type="subcellular location">
    <subcellularLocation>
        <location evidence="1">Membrane</location>
        <topology evidence="1">Single-pass membrane protein</topology>
    </subcellularLocation>
</comment>
<evidence type="ECO:0000256" key="6">
    <source>
        <dbReference type="ARBA" id="ARBA00022989"/>
    </source>
</evidence>
<comment type="caution">
    <text evidence="11">The sequence shown here is derived from an EMBL/GenBank/DDBJ whole genome shotgun (WGS) entry which is preliminary data.</text>
</comment>
<dbReference type="AlphaFoldDB" id="A0A9Q1G1I3"/>
<dbReference type="PANTHER" id="PTHR24365">
    <property type="entry name" value="TOLL-LIKE RECEPTOR"/>
    <property type="match status" value="1"/>
</dbReference>
<keyword evidence="7" id="KW-0472">Membrane</keyword>
<name>A0A9Q1G1I3_SYNKA</name>
<accession>A0A9Q1G1I3</accession>
<evidence type="ECO:0000256" key="3">
    <source>
        <dbReference type="ARBA" id="ARBA00022692"/>
    </source>
</evidence>
<evidence type="ECO:0000256" key="9">
    <source>
        <dbReference type="SAM" id="MobiDB-lite"/>
    </source>
</evidence>
<keyword evidence="3" id="KW-0812">Transmembrane</keyword>
<evidence type="ECO:0000256" key="2">
    <source>
        <dbReference type="ARBA" id="ARBA00022614"/>
    </source>
</evidence>
<dbReference type="EMBL" id="JAINUF010000002">
    <property type="protein sequence ID" value="KAJ8373717.1"/>
    <property type="molecule type" value="Genomic_DNA"/>
</dbReference>
<evidence type="ECO:0000256" key="7">
    <source>
        <dbReference type="ARBA" id="ARBA00023136"/>
    </source>
</evidence>
<dbReference type="InterPro" id="IPR001611">
    <property type="entry name" value="Leu-rich_rpt"/>
</dbReference>
<feature type="chain" id="PRO_5040121656" evidence="10">
    <location>
        <begin position="18"/>
        <end position="434"/>
    </location>
</feature>
<keyword evidence="2" id="KW-0433">Leucine-rich repeat</keyword>
<dbReference type="SUPFAM" id="SSF52058">
    <property type="entry name" value="L domain-like"/>
    <property type="match status" value="1"/>
</dbReference>
<keyword evidence="12" id="KW-1185">Reference proteome</keyword>
<dbReference type="SMART" id="SM00369">
    <property type="entry name" value="LRR_TYP"/>
    <property type="match status" value="6"/>
</dbReference>
<dbReference type="Pfam" id="PF00560">
    <property type="entry name" value="LRR_1"/>
    <property type="match status" value="1"/>
</dbReference>
<feature type="signal peptide" evidence="10">
    <location>
        <begin position="1"/>
        <end position="17"/>
    </location>
</feature>
<dbReference type="GO" id="GO:0006954">
    <property type="term" value="P:inflammatory response"/>
    <property type="evidence" value="ECO:0007669"/>
    <property type="project" value="TreeGrafter"/>
</dbReference>
<dbReference type="Pfam" id="PF13855">
    <property type="entry name" value="LRR_8"/>
    <property type="match status" value="1"/>
</dbReference>
<keyword evidence="4 10" id="KW-0732">Signal</keyword>
<dbReference type="GO" id="GO:0002224">
    <property type="term" value="P:toll-like receptor signaling pathway"/>
    <property type="evidence" value="ECO:0007669"/>
    <property type="project" value="TreeGrafter"/>
</dbReference>
<proteinExistence type="predicted"/>
<dbReference type="Pfam" id="PF13516">
    <property type="entry name" value="LRR_6"/>
    <property type="match status" value="2"/>
</dbReference>
<evidence type="ECO:0000313" key="11">
    <source>
        <dbReference type="EMBL" id="KAJ8373717.1"/>
    </source>
</evidence>
<protein>
    <submittedName>
        <fullName evidence="11">Uncharacterized protein</fullName>
    </submittedName>
</protein>
<feature type="region of interest" description="Disordered" evidence="9">
    <location>
        <begin position="52"/>
        <end position="80"/>
    </location>
</feature>
<reference evidence="11" key="1">
    <citation type="journal article" date="2023" name="Science">
        <title>Genome structures resolve the early diversification of teleost fishes.</title>
        <authorList>
            <person name="Parey E."/>
            <person name="Louis A."/>
            <person name="Montfort J."/>
            <person name="Bouchez O."/>
            <person name="Roques C."/>
            <person name="Iampietro C."/>
            <person name="Lluch J."/>
            <person name="Castinel A."/>
            <person name="Donnadieu C."/>
            <person name="Desvignes T."/>
            <person name="Floi Bucao C."/>
            <person name="Jouanno E."/>
            <person name="Wen M."/>
            <person name="Mejri S."/>
            <person name="Dirks R."/>
            <person name="Jansen H."/>
            <person name="Henkel C."/>
            <person name="Chen W.J."/>
            <person name="Zahm M."/>
            <person name="Cabau C."/>
            <person name="Klopp C."/>
            <person name="Thompson A.W."/>
            <person name="Robinson-Rechavi M."/>
            <person name="Braasch I."/>
            <person name="Lecointre G."/>
            <person name="Bobe J."/>
            <person name="Postlethwait J.H."/>
            <person name="Berthelot C."/>
            <person name="Roest Crollius H."/>
            <person name="Guiguen Y."/>
        </authorList>
    </citation>
    <scope>NUCLEOTIDE SEQUENCE</scope>
    <source>
        <strain evidence="11">WJC10195</strain>
    </source>
</reference>